<organism evidence="1 2">
    <name type="scientific">Symbiobacterium terraclitae</name>
    <dbReference type="NCBI Taxonomy" id="557451"/>
    <lineage>
        <taxon>Bacteria</taxon>
        <taxon>Bacillati</taxon>
        <taxon>Bacillota</taxon>
        <taxon>Clostridia</taxon>
        <taxon>Eubacteriales</taxon>
        <taxon>Symbiobacteriaceae</taxon>
        <taxon>Symbiobacterium</taxon>
    </lineage>
</organism>
<proteinExistence type="predicted"/>
<comment type="caution">
    <text evidence="1">The sequence shown here is derived from an EMBL/GenBank/DDBJ whole genome shotgun (WGS) entry which is preliminary data.</text>
</comment>
<dbReference type="Proteomes" id="UP001519289">
    <property type="component" value="Unassembled WGS sequence"/>
</dbReference>
<sequence length="201" mass="22641">MAGSTPRDPGELLRYFPLVRLKEGYRLDSYQYLTGPDGNGFVFAVPADRRLPPPPERPDLAWRQGIIPTPRAAGLPEWAREDIEAFLEPEGSPLSYFQCSLLIRELRELGACWHGAHWSTHEIVTELDPDEAARWQWAGERPEEFLPQVTVTGPGEATVRFYTVTRYVQEELCCHADTYSGGVLVDQTRNTVAVGGMGYIY</sequence>
<accession>A0ABS4JQJ6</accession>
<reference evidence="1 2" key="1">
    <citation type="submission" date="2021-03" db="EMBL/GenBank/DDBJ databases">
        <title>Genomic Encyclopedia of Type Strains, Phase IV (KMG-IV): sequencing the most valuable type-strain genomes for metagenomic binning, comparative biology and taxonomic classification.</title>
        <authorList>
            <person name="Goeker M."/>
        </authorList>
    </citation>
    <scope>NUCLEOTIDE SEQUENCE [LARGE SCALE GENOMIC DNA]</scope>
    <source>
        <strain evidence="1 2">DSM 27138</strain>
    </source>
</reference>
<keyword evidence="2" id="KW-1185">Reference proteome</keyword>
<name>A0ABS4JQJ6_9FIRM</name>
<protein>
    <submittedName>
        <fullName evidence="1">Uncharacterized protein</fullName>
    </submittedName>
</protein>
<gene>
    <name evidence="1" type="ORF">J2Z79_001198</name>
</gene>
<dbReference type="RefSeq" id="WP_209465952.1">
    <property type="nucleotide sequence ID" value="NZ_JAGGLG010000007.1"/>
</dbReference>
<evidence type="ECO:0000313" key="2">
    <source>
        <dbReference type="Proteomes" id="UP001519289"/>
    </source>
</evidence>
<evidence type="ECO:0000313" key="1">
    <source>
        <dbReference type="EMBL" id="MBP2017813.1"/>
    </source>
</evidence>
<dbReference type="EMBL" id="JAGGLG010000007">
    <property type="protein sequence ID" value="MBP2017813.1"/>
    <property type="molecule type" value="Genomic_DNA"/>
</dbReference>